<evidence type="ECO:0000313" key="2">
    <source>
        <dbReference type="EMBL" id="WEW59425.1"/>
    </source>
</evidence>
<keyword evidence="3" id="KW-1185">Reference proteome</keyword>
<dbReference type="InterPro" id="IPR036047">
    <property type="entry name" value="F-box-like_dom_sf"/>
</dbReference>
<dbReference type="PROSITE" id="PS50181">
    <property type="entry name" value="FBOX"/>
    <property type="match status" value="1"/>
</dbReference>
<dbReference type="SUPFAM" id="SSF81383">
    <property type="entry name" value="F-box domain"/>
    <property type="match status" value="1"/>
</dbReference>
<protein>
    <recommendedName>
        <fullName evidence="1">F-box domain-containing protein</fullName>
    </recommendedName>
</protein>
<dbReference type="AlphaFoldDB" id="A0AAF0IJ08"/>
<dbReference type="Proteomes" id="UP001219355">
    <property type="component" value="Chromosome 3"/>
</dbReference>
<gene>
    <name evidence="2" type="ORF">PRK78_004897</name>
</gene>
<reference evidence="2" key="1">
    <citation type="submission" date="2023-03" db="EMBL/GenBank/DDBJ databases">
        <title>Emydomyces testavorans Genome Sequence.</title>
        <authorList>
            <person name="Hoyer L."/>
        </authorList>
    </citation>
    <scope>NUCLEOTIDE SEQUENCE</scope>
    <source>
        <strain evidence="2">16-2883</strain>
    </source>
</reference>
<dbReference type="CDD" id="cd09917">
    <property type="entry name" value="F-box_SF"/>
    <property type="match status" value="1"/>
</dbReference>
<dbReference type="InterPro" id="IPR001810">
    <property type="entry name" value="F-box_dom"/>
</dbReference>
<feature type="domain" description="F-box" evidence="1">
    <location>
        <begin position="6"/>
        <end position="58"/>
    </location>
</feature>
<proteinExistence type="predicted"/>
<name>A0AAF0IJ08_9EURO</name>
<accession>A0AAF0IJ08</accession>
<dbReference type="EMBL" id="CP120629">
    <property type="protein sequence ID" value="WEW59425.1"/>
    <property type="molecule type" value="Genomic_DNA"/>
</dbReference>
<dbReference type="Pfam" id="PF00646">
    <property type="entry name" value="F-box"/>
    <property type="match status" value="1"/>
</dbReference>
<organism evidence="2 3">
    <name type="scientific">Emydomyces testavorans</name>
    <dbReference type="NCBI Taxonomy" id="2070801"/>
    <lineage>
        <taxon>Eukaryota</taxon>
        <taxon>Fungi</taxon>
        <taxon>Dikarya</taxon>
        <taxon>Ascomycota</taxon>
        <taxon>Pezizomycotina</taxon>
        <taxon>Eurotiomycetes</taxon>
        <taxon>Eurotiomycetidae</taxon>
        <taxon>Onygenales</taxon>
        <taxon>Nannizziopsiaceae</taxon>
        <taxon>Emydomyces</taxon>
    </lineage>
</organism>
<evidence type="ECO:0000259" key="1">
    <source>
        <dbReference type="PROSITE" id="PS50181"/>
    </source>
</evidence>
<sequence>MQRPEPLQLLDLPFELLQLILLHCSTPSFLQFSLTCSTVYAAASSCREVILNHLYKTPGLKTSLDTLPTEELHRILKARTAEHLYGANFHSDLTNYIFKTGIIDTRASALREGKDPNAALVEKGGDRVLVYHVQSGEVALREILEAPYDYPGRVEIIKVVFCKDESIAVLQRYEPFEELDPSECVDALSAKGPHKAAGVYLVIYRRDFGPGKPPRVTFGEFEGVQGFYPTAIAIRDINMVVIAWQHERFAERRRVFVHTLFPEETVHENGISCHIDVTYYTTILGNEICKCPGADQFDLTPPNFASVVRLDLNDDASQLLFYHPASTIYNKFLKLEPLNSTEGQPNRPANNTCRANFSGHSLLFSIAIPFYCTHETYRPHANHEMCHWKYLALGIASNPSPPWTIACLLRSQAHCRASHCRHIPNLDRGRRFDQWTVMARLWGYQKRNDSLSGVVATSAQGKRLAIANWNVIYVWALNPAVIIEGEQGEQWEYYPEQMKSRDDVVELKPVILKPDAVCFSLKFSTCEDELIALTDKGLMRWDLGPARRGFRVKKFLDMGEKRRLGESSQGADLADVNKCQDVEMSGV</sequence>
<evidence type="ECO:0000313" key="3">
    <source>
        <dbReference type="Proteomes" id="UP001219355"/>
    </source>
</evidence>